<evidence type="ECO:0000313" key="1">
    <source>
        <dbReference type="EMBL" id="EDW78512.2"/>
    </source>
</evidence>
<name>B4N2C3_DROWI</name>
<reference evidence="1 2" key="1">
    <citation type="journal article" date="2007" name="Nature">
        <title>Evolution of genes and genomes on the Drosophila phylogeny.</title>
        <authorList>
            <consortium name="Drosophila 12 Genomes Consortium"/>
            <person name="Clark A.G."/>
            <person name="Eisen M.B."/>
            <person name="Smith D.R."/>
            <person name="Bergman C.M."/>
            <person name="Oliver B."/>
            <person name="Markow T.A."/>
            <person name="Kaufman T.C."/>
            <person name="Kellis M."/>
            <person name="Gelbart W."/>
            <person name="Iyer V.N."/>
            <person name="Pollard D.A."/>
            <person name="Sackton T.B."/>
            <person name="Larracuente A.M."/>
            <person name="Singh N.D."/>
            <person name="Abad J.P."/>
            <person name="Abt D.N."/>
            <person name="Adryan B."/>
            <person name="Aguade M."/>
            <person name="Akashi H."/>
            <person name="Anderson W.W."/>
            <person name="Aquadro C.F."/>
            <person name="Ardell D.H."/>
            <person name="Arguello R."/>
            <person name="Artieri C.G."/>
            <person name="Barbash D.A."/>
            <person name="Barker D."/>
            <person name="Barsanti P."/>
            <person name="Batterham P."/>
            <person name="Batzoglou S."/>
            <person name="Begun D."/>
            <person name="Bhutkar A."/>
            <person name="Blanco E."/>
            <person name="Bosak S.A."/>
            <person name="Bradley R.K."/>
            <person name="Brand A.D."/>
            <person name="Brent M.R."/>
            <person name="Brooks A.N."/>
            <person name="Brown R.H."/>
            <person name="Butlin R.K."/>
            <person name="Caggese C."/>
            <person name="Calvi B.R."/>
            <person name="Bernardo de Carvalho A."/>
            <person name="Caspi A."/>
            <person name="Castrezana S."/>
            <person name="Celniker S.E."/>
            <person name="Chang J.L."/>
            <person name="Chapple C."/>
            <person name="Chatterji S."/>
            <person name="Chinwalla A."/>
            <person name="Civetta A."/>
            <person name="Clifton S.W."/>
            <person name="Comeron J.M."/>
            <person name="Costello J.C."/>
            <person name="Coyne J.A."/>
            <person name="Daub J."/>
            <person name="David R.G."/>
            <person name="Delcher A.L."/>
            <person name="Delehaunty K."/>
            <person name="Do C.B."/>
            <person name="Ebling H."/>
            <person name="Edwards K."/>
            <person name="Eickbush T."/>
            <person name="Evans J.D."/>
            <person name="Filipski A."/>
            <person name="Findeiss S."/>
            <person name="Freyhult E."/>
            <person name="Fulton L."/>
            <person name="Fulton R."/>
            <person name="Garcia A.C."/>
            <person name="Gardiner A."/>
            <person name="Garfield D.A."/>
            <person name="Garvin B.E."/>
            <person name="Gibson G."/>
            <person name="Gilbert D."/>
            <person name="Gnerre S."/>
            <person name="Godfrey J."/>
            <person name="Good R."/>
            <person name="Gotea V."/>
            <person name="Gravely B."/>
            <person name="Greenberg A.J."/>
            <person name="Griffiths-Jones S."/>
            <person name="Gross S."/>
            <person name="Guigo R."/>
            <person name="Gustafson E.A."/>
            <person name="Haerty W."/>
            <person name="Hahn M.W."/>
            <person name="Halligan D.L."/>
            <person name="Halpern A.L."/>
            <person name="Halter G.M."/>
            <person name="Han M.V."/>
            <person name="Heger A."/>
            <person name="Hillier L."/>
            <person name="Hinrichs A.S."/>
            <person name="Holmes I."/>
            <person name="Hoskins R.A."/>
            <person name="Hubisz M.J."/>
            <person name="Hultmark D."/>
            <person name="Huntley M.A."/>
            <person name="Jaffe D.B."/>
            <person name="Jagadeeshan S."/>
            <person name="Jeck W.R."/>
            <person name="Johnson J."/>
            <person name="Jones C.D."/>
            <person name="Jordan W.C."/>
            <person name="Karpen G.H."/>
            <person name="Kataoka E."/>
            <person name="Keightley P.D."/>
            <person name="Kheradpour P."/>
            <person name="Kirkness E.F."/>
            <person name="Koerich L.B."/>
            <person name="Kristiansen K."/>
            <person name="Kudrna D."/>
            <person name="Kulathinal R.J."/>
            <person name="Kumar S."/>
            <person name="Kwok R."/>
            <person name="Lander E."/>
            <person name="Langley C.H."/>
            <person name="Lapoint R."/>
            <person name="Lazzaro B.P."/>
            <person name="Lee S.J."/>
            <person name="Levesque L."/>
            <person name="Li R."/>
            <person name="Lin C.F."/>
            <person name="Lin M.F."/>
            <person name="Lindblad-Toh K."/>
            <person name="Llopart A."/>
            <person name="Long M."/>
            <person name="Low L."/>
            <person name="Lozovsky E."/>
            <person name="Lu J."/>
            <person name="Luo M."/>
            <person name="Machado C.A."/>
            <person name="Makalowski W."/>
            <person name="Marzo M."/>
            <person name="Matsuda M."/>
            <person name="Matzkin L."/>
            <person name="McAllister B."/>
            <person name="McBride C.S."/>
            <person name="McKernan B."/>
            <person name="McKernan K."/>
            <person name="Mendez-Lago M."/>
            <person name="Minx P."/>
            <person name="Mollenhauer M.U."/>
            <person name="Montooth K."/>
            <person name="Mount S.M."/>
            <person name="Mu X."/>
            <person name="Myers E."/>
            <person name="Negre B."/>
            <person name="Newfeld S."/>
            <person name="Nielsen R."/>
            <person name="Noor M.A."/>
            <person name="O'Grady P."/>
            <person name="Pachter L."/>
            <person name="Papaceit M."/>
            <person name="Parisi M.J."/>
            <person name="Parisi M."/>
            <person name="Parts L."/>
            <person name="Pedersen J.S."/>
            <person name="Pesole G."/>
            <person name="Phillippy A.M."/>
            <person name="Ponting C.P."/>
            <person name="Pop M."/>
            <person name="Porcelli D."/>
            <person name="Powell J.R."/>
            <person name="Prohaska S."/>
            <person name="Pruitt K."/>
            <person name="Puig M."/>
            <person name="Quesneville H."/>
            <person name="Ram K.R."/>
            <person name="Rand D."/>
            <person name="Rasmussen M.D."/>
            <person name="Reed L.K."/>
            <person name="Reenan R."/>
            <person name="Reily A."/>
            <person name="Remington K.A."/>
            <person name="Rieger T.T."/>
            <person name="Ritchie M.G."/>
            <person name="Robin C."/>
            <person name="Rogers Y.H."/>
            <person name="Rohde C."/>
            <person name="Rozas J."/>
            <person name="Rubenfield M.J."/>
            <person name="Ruiz A."/>
            <person name="Russo S."/>
            <person name="Salzberg S.L."/>
            <person name="Sanchez-Gracia A."/>
            <person name="Saranga D.J."/>
            <person name="Sato H."/>
            <person name="Schaeffer S.W."/>
            <person name="Schatz M.C."/>
            <person name="Schlenke T."/>
            <person name="Schwartz R."/>
            <person name="Segarra C."/>
            <person name="Singh R.S."/>
            <person name="Sirot L."/>
            <person name="Sirota M."/>
            <person name="Sisneros N.B."/>
            <person name="Smith C.D."/>
            <person name="Smith T.F."/>
            <person name="Spieth J."/>
            <person name="Stage D.E."/>
            <person name="Stark A."/>
            <person name="Stephan W."/>
            <person name="Strausberg R.L."/>
            <person name="Strempel S."/>
            <person name="Sturgill D."/>
            <person name="Sutton G."/>
            <person name="Sutton G.G."/>
            <person name="Tao W."/>
            <person name="Teichmann S."/>
            <person name="Tobari Y.N."/>
            <person name="Tomimura Y."/>
            <person name="Tsolas J.M."/>
            <person name="Valente V.L."/>
            <person name="Venter E."/>
            <person name="Venter J.C."/>
            <person name="Vicario S."/>
            <person name="Vieira F.G."/>
            <person name="Vilella A.J."/>
            <person name="Villasante A."/>
            <person name="Walenz B."/>
            <person name="Wang J."/>
            <person name="Wasserman M."/>
            <person name="Watts T."/>
            <person name="Wilson D."/>
            <person name="Wilson R.K."/>
            <person name="Wing R.A."/>
            <person name="Wolfner M.F."/>
            <person name="Wong A."/>
            <person name="Wong G.K."/>
            <person name="Wu C.I."/>
            <person name="Wu G."/>
            <person name="Yamamoto D."/>
            <person name="Yang H.P."/>
            <person name="Yang S.P."/>
            <person name="Yorke J.A."/>
            <person name="Yoshida K."/>
            <person name="Zdobnov E."/>
            <person name="Zhang P."/>
            <person name="Zhang Y."/>
            <person name="Zimin A.V."/>
            <person name="Baldwin J."/>
            <person name="Abdouelleil A."/>
            <person name="Abdulkadir J."/>
            <person name="Abebe A."/>
            <person name="Abera B."/>
            <person name="Abreu J."/>
            <person name="Acer S.C."/>
            <person name="Aftuck L."/>
            <person name="Alexander A."/>
            <person name="An P."/>
            <person name="Anderson E."/>
            <person name="Anderson S."/>
            <person name="Arachi H."/>
            <person name="Azer M."/>
            <person name="Bachantsang P."/>
            <person name="Barry A."/>
            <person name="Bayul T."/>
            <person name="Berlin A."/>
            <person name="Bessette D."/>
            <person name="Bloom T."/>
            <person name="Blye J."/>
            <person name="Boguslavskiy L."/>
            <person name="Bonnet C."/>
            <person name="Boukhgalter B."/>
            <person name="Bourzgui I."/>
            <person name="Brown A."/>
            <person name="Cahill P."/>
            <person name="Channer S."/>
            <person name="Cheshatsang Y."/>
            <person name="Chuda L."/>
            <person name="Citroen M."/>
            <person name="Collymore A."/>
            <person name="Cooke P."/>
            <person name="Costello M."/>
            <person name="D'Aco K."/>
            <person name="Daza R."/>
            <person name="De Haan G."/>
            <person name="DeGray S."/>
            <person name="DeMaso C."/>
            <person name="Dhargay N."/>
            <person name="Dooley K."/>
            <person name="Dooley E."/>
            <person name="Doricent M."/>
            <person name="Dorje P."/>
            <person name="Dorjee K."/>
            <person name="Dupes A."/>
            <person name="Elong R."/>
            <person name="Falk J."/>
            <person name="Farina A."/>
            <person name="Faro S."/>
            <person name="Ferguson D."/>
            <person name="Fisher S."/>
            <person name="Foley C.D."/>
            <person name="Franke A."/>
            <person name="Friedrich D."/>
            <person name="Gadbois L."/>
            <person name="Gearin G."/>
            <person name="Gearin C.R."/>
            <person name="Giannoukos G."/>
            <person name="Goode T."/>
            <person name="Graham J."/>
            <person name="Grandbois E."/>
            <person name="Grewal S."/>
            <person name="Gyaltsen K."/>
            <person name="Hafez N."/>
            <person name="Hagos B."/>
            <person name="Hall J."/>
            <person name="Henson C."/>
            <person name="Hollinger A."/>
            <person name="Honan T."/>
            <person name="Huard M.D."/>
            <person name="Hughes L."/>
            <person name="Hurhula B."/>
            <person name="Husby M.E."/>
            <person name="Kamat A."/>
            <person name="Kanga B."/>
            <person name="Kashin S."/>
            <person name="Khazanovich D."/>
            <person name="Kisner P."/>
            <person name="Lance K."/>
            <person name="Lara M."/>
            <person name="Lee W."/>
            <person name="Lennon N."/>
            <person name="Letendre F."/>
            <person name="LeVine R."/>
            <person name="Lipovsky A."/>
            <person name="Liu X."/>
            <person name="Liu J."/>
            <person name="Liu S."/>
            <person name="Lokyitsang T."/>
            <person name="Lokyitsang Y."/>
            <person name="Lubonja R."/>
            <person name="Lui A."/>
            <person name="MacDonald P."/>
            <person name="Magnisalis V."/>
            <person name="Maru K."/>
            <person name="Matthews C."/>
            <person name="McCusker W."/>
            <person name="McDonough S."/>
            <person name="Mehta T."/>
            <person name="Meldrim J."/>
            <person name="Meneus L."/>
            <person name="Mihai O."/>
            <person name="Mihalev A."/>
            <person name="Mihova T."/>
            <person name="Mittelman R."/>
            <person name="Mlenga V."/>
            <person name="Montmayeur A."/>
            <person name="Mulrain L."/>
            <person name="Navidi A."/>
            <person name="Naylor J."/>
            <person name="Negash T."/>
            <person name="Nguyen T."/>
            <person name="Nguyen N."/>
            <person name="Nicol R."/>
            <person name="Norbu C."/>
            <person name="Norbu N."/>
            <person name="Novod N."/>
            <person name="O'Neill B."/>
            <person name="Osman S."/>
            <person name="Markiewicz E."/>
            <person name="Oyono O.L."/>
            <person name="Patti C."/>
            <person name="Phunkhang P."/>
            <person name="Pierre F."/>
            <person name="Priest M."/>
            <person name="Raghuraman S."/>
            <person name="Rege F."/>
            <person name="Reyes R."/>
            <person name="Rise C."/>
            <person name="Rogov P."/>
            <person name="Ross K."/>
            <person name="Ryan E."/>
            <person name="Settipalli S."/>
            <person name="Shea T."/>
            <person name="Sherpa N."/>
            <person name="Shi L."/>
            <person name="Shih D."/>
            <person name="Sparrow T."/>
            <person name="Spaulding J."/>
            <person name="Stalker J."/>
            <person name="Stange-Thomann N."/>
            <person name="Stavropoulos S."/>
            <person name="Stone C."/>
            <person name="Strader C."/>
            <person name="Tesfaye S."/>
            <person name="Thomson T."/>
            <person name="Thoulutsang Y."/>
            <person name="Thoulutsang D."/>
            <person name="Topham K."/>
            <person name="Topping I."/>
            <person name="Tsamla T."/>
            <person name="Vassiliev H."/>
            <person name="Vo A."/>
            <person name="Wangchuk T."/>
            <person name="Wangdi T."/>
            <person name="Weiand M."/>
            <person name="Wilkinson J."/>
            <person name="Wilson A."/>
            <person name="Yadav S."/>
            <person name="Young G."/>
            <person name="Yu Q."/>
            <person name="Zembek L."/>
            <person name="Zhong D."/>
            <person name="Zimmer A."/>
            <person name="Zwirko Z."/>
            <person name="Jaffe D.B."/>
            <person name="Alvarez P."/>
            <person name="Brockman W."/>
            <person name="Butler J."/>
            <person name="Chin C."/>
            <person name="Gnerre S."/>
            <person name="Grabherr M."/>
            <person name="Kleber M."/>
            <person name="Mauceli E."/>
            <person name="MacCallum I."/>
        </authorList>
    </citation>
    <scope>NUCLEOTIDE SEQUENCE [LARGE SCALE GENOMIC DNA]</scope>
    <source>
        <strain evidence="2">Tucson 14030-0811.24</strain>
    </source>
</reference>
<gene>
    <name evidence="1" type="primary">Dwil\GK16473</name>
    <name evidence="1" type="ORF">Dwil_GK16473</name>
</gene>
<dbReference type="InParanoid" id="B4N2C3"/>
<dbReference type="EMBL" id="CH963925">
    <property type="protein sequence ID" value="EDW78512.2"/>
    <property type="molecule type" value="Genomic_DNA"/>
</dbReference>
<evidence type="ECO:0000313" key="2">
    <source>
        <dbReference type="Proteomes" id="UP000007798"/>
    </source>
</evidence>
<dbReference type="AlphaFoldDB" id="B4N2C3"/>
<dbReference type="Proteomes" id="UP000007798">
    <property type="component" value="Unassembled WGS sequence"/>
</dbReference>
<keyword evidence="2" id="KW-1185">Reference proteome</keyword>
<sequence>MVDDATLRSKIPPIVPTKAKNYRLSETATATVAASATTIVEPVAPMPTLTSPMAYRTRRAVVESYKGSQSPSDDALLPMPPHNQALSPGAMIELVQTKLGIKNIVQKALGLLKRTV</sequence>
<dbReference type="HOGENOM" id="CLU_174265_0_0_1"/>
<organism evidence="1 2">
    <name type="scientific">Drosophila willistoni</name>
    <name type="common">Fruit fly</name>
    <dbReference type="NCBI Taxonomy" id="7260"/>
    <lineage>
        <taxon>Eukaryota</taxon>
        <taxon>Metazoa</taxon>
        <taxon>Ecdysozoa</taxon>
        <taxon>Arthropoda</taxon>
        <taxon>Hexapoda</taxon>
        <taxon>Insecta</taxon>
        <taxon>Pterygota</taxon>
        <taxon>Neoptera</taxon>
        <taxon>Endopterygota</taxon>
        <taxon>Diptera</taxon>
        <taxon>Brachycera</taxon>
        <taxon>Muscomorpha</taxon>
        <taxon>Ephydroidea</taxon>
        <taxon>Drosophilidae</taxon>
        <taxon>Drosophila</taxon>
        <taxon>Sophophora</taxon>
    </lineage>
</organism>
<proteinExistence type="predicted"/>
<accession>B4N2C3</accession>
<protein>
    <submittedName>
        <fullName evidence="1">Uncharacterized protein</fullName>
    </submittedName>
</protein>
<dbReference type="OrthoDB" id="7854711at2759"/>